<evidence type="ECO:0000313" key="24">
    <source>
        <dbReference type="Proteomes" id="UP000001811"/>
    </source>
</evidence>
<dbReference type="GO" id="GO:0048787">
    <property type="term" value="C:presynaptic active zone membrane"/>
    <property type="evidence" value="ECO:0007669"/>
    <property type="project" value="Ensembl"/>
</dbReference>
<dbReference type="InterPro" id="IPR000742">
    <property type="entry name" value="EGF"/>
</dbReference>
<comment type="similarity">
    <text evidence="1">Belongs to the neurexin family.</text>
</comment>
<dbReference type="GO" id="GO:0097107">
    <property type="term" value="P:postsynaptic density assembly"/>
    <property type="evidence" value="ECO:0007669"/>
    <property type="project" value="Ensembl"/>
</dbReference>
<dbReference type="InterPro" id="IPR001791">
    <property type="entry name" value="Laminin_G"/>
</dbReference>
<dbReference type="GO" id="GO:0098978">
    <property type="term" value="C:glutamatergic synapse"/>
    <property type="evidence" value="ECO:0007669"/>
    <property type="project" value="Ensembl"/>
</dbReference>
<feature type="transmembrane region" description="Helical" evidence="20">
    <location>
        <begin position="1591"/>
        <end position="1611"/>
    </location>
</feature>
<dbReference type="Gene3D" id="2.10.25.10">
    <property type="entry name" value="Laminin"/>
    <property type="match status" value="3"/>
</dbReference>
<evidence type="ECO:0000259" key="22">
    <source>
        <dbReference type="PROSITE" id="PS50026"/>
    </source>
</evidence>
<dbReference type="EMBL" id="AAGW02049126">
    <property type="status" value="NOT_ANNOTATED_CDS"/>
    <property type="molecule type" value="Genomic_DNA"/>
</dbReference>
<evidence type="ECO:0000256" key="14">
    <source>
        <dbReference type="ARBA" id="ARBA00023180"/>
    </source>
</evidence>
<keyword evidence="4" id="KW-0479">Metal-binding</keyword>
<dbReference type="FunFam" id="2.60.120.200:FF:000001">
    <property type="entry name" value="neurexin-1 isoform X1"/>
    <property type="match status" value="1"/>
</dbReference>
<dbReference type="GO" id="GO:0005246">
    <property type="term" value="F:calcium channel regulator activity"/>
    <property type="evidence" value="ECO:0007669"/>
    <property type="project" value="Ensembl"/>
</dbReference>
<dbReference type="EMBL" id="AAGW02049123">
    <property type="status" value="NOT_ANNOTATED_CDS"/>
    <property type="molecule type" value="Genomic_DNA"/>
</dbReference>
<dbReference type="Proteomes" id="UP000001811">
    <property type="component" value="Chromosome 20"/>
</dbReference>
<dbReference type="InterPro" id="IPR027789">
    <property type="entry name" value="Syndecan/Neurexin_dom"/>
</dbReference>
<dbReference type="GO" id="GO:0098820">
    <property type="term" value="C:trans-synaptic protein complex"/>
    <property type="evidence" value="ECO:0007669"/>
    <property type="project" value="Ensembl"/>
</dbReference>
<dbReference type="EMBL" id="AAGW02049122">
    <property type="status" value="NOT_ANNOTATED_CDS"/>
    <property type="molecule type" value="Genomic_DNA"/>
</dbReference>
<evidence type="ECO:0000256" key="13">
    <source>
        <dbReference type="ARBA" id="ARBA00023157"/>
    </source>
</evidence>
<dbReference type="GeneTree" id="ENSGT00940000154618"/>
<reference evidence="23" key="2">
    <citation type="submission" date="2025-08" db="UniProtKB">
        <authorList>
            <consortium name="Ensembl"/>
        </authorList>
    </citation>
    <scope>IDENTIFICATION</scope>
    <source>
        <strain evidence="23">Thorbecke</strain>
    </source>
</reference>
<evidence type="ECO:0000256" key="3">
    <source>
        <dbReference type="ARBA" id="ARBA00022692"/>
    </source>
</evidence>
<evidence type="ECO:0000256" key="7">
    <source>
        <dbReference type="ARBA" id="ARBA00022837"/>
    </source>
</evidence>
<dbReference type="GO" id="GO:0099645">
    <property type="term" value="P:neurotransmitter receptor localization to postsynaptic specialization membrane"/>
    <property type="evidence" value="ECO:0007669"/>
    <property type="project" value="Ensembl"/>
</dbReference>
<dbReference type="FunFam" id="2.60.120.200:FF:000003">
    <property type="entry name" value="neurexin-1 isoform X1"/>
    <property type="match status" value="1"/>
</dbReference>
<keyword evidence="16" id="KW-0966">Cell projection</keyword>
<evidence type="ECO:0000256" key="12">
    <source>
        <dbReference type="ARBA" id="ARBA00023136"/>
    </source>
</evidence>
<feature type="domain" description="Laminin G" evidence="21">
    <location>
        <begin position="683"/>
        <end position="846"/>
    </location>
</feature>
<keyword evidence="9" id="KW-0654">Proteoglycan</keyword>
<evidence type="ECO:0000256" key="9">
    <source>
        <dbReference type="ARBA" id="ARBA00022974"/>
    </source>
</evidence>
<dbReference type="SMR" id="A0A5F9CAA0"/>
<keyword evidence="8" id="KW-0130">Cell adhesion</keyword>
<keyword evidence="7" id="KW-0106">Calcium</keyword>
<keyword evidence="6" id="KW-0677">Repeat</keyword>
<dbReference type="GO" id="GO:0099171">
    <property type="term" value="P:presynaptic modulation of chemical synaptic transmission"/>
    <property type="evidence" value="ECO:0007669"/>
    <property type="project" value="Ensembl"/>
</dbReference>
<comment type="caution">
    <text evidence="18">Lacks conserved residue(s) required for the propagation of feature annotation.</text>
</comment>
<feature type="domain" description="Laminin G" evidence="21">
    <location>
        <begin position="1079"/>
        <end position="1279"/>
    </location>
</feature>
<gene>
    <name evidence="23" type="primary">NRXN3</name>
</gene>
<dbReference type="SMART" id="SM00181">
    <property type="entry name" value="EGF"/>
    <property type="match status" value="3"/>
</dbReference>
<feature type="domain" description="Laminin G" evidence="21">
    <location>
        <begin position="860"/>
        <end position="1035"/>
    </location>
</feature>
<dbReference type="STRING" id="9986.ENSOCUP00000030702"/>
<evidence type="ECO:0000256" key="17">
    <source>
        <dbReference type="ARBA" id="ARBA00035005"/>
    </source>
</evidence>
<dbReference type="EMBL" id="AAGW02049124">
    <property type="status" value="NOT_ANNOTATED_CDS"/>
    <property type="molecule type" value="Genomic_DNA"/>
</dbReference>
<evidence type="ECO:0000256" key="19">
    <source>
        <dbReference type="SAM" id="MobiDB-lite"/>
    </source>
</evidence>
<evidence type="ECO:0000256" key="18">
    <source>
        <dbReference type="PROSITE-ProRule" id="PRU00076"/>
    </source>
</evidence>
<dbReference type="PANTHER" id="PTHR15036:SF57">
    <property type="entry name" value="NEUREXIN-3"/>
    <property type="match status" value="1"/>
</dbReference>
<feature type="domain" description="EGF-like" evidence="22">
    <location>
        <begin position="641"/>
        <end position="678"/>
    </location>
</feature>
<dbReference type="GO" id="GO:0046872">
    <property type="term" value="F:metal ion binding"/>
    <property type="evidence" value="ECO:0007669"/>
    <property type="project" value="UniProtKB-KW"/>
</dbReference>
<sequence length="1664" mass="182950">MGVSLHSVFFTLKLSILLGSLLGLCLGLEFMGLPNQWARYLRWDASTRSDLSFQFKTNVSTGLLVYLDDGGVCDFLCLSLVDGRVQLRLSMDCAETSVLSNKQVNDSSWHFVMVSRDRLRTVLVLDGEGQSGELQAQRPHMDVVSDLFLGGVPADIRASALTLDGVQAMPGFKGLILDLKYGNTEPRLLGSQGVQLDAEGPCGERPCENGGICFLLDGHPTCDCSTTGYGGKLCSEGLSHLMMSEQGRSKAREENVATFRGSEYLCYDLSQNPIQSSSDEITLSFKTWQRNGLILHTGKSADYVNLALKDGAVSLVINLGSGAFEAIVEPVNGKFNDNAWHDVKVTRNLRQVTISVDGILTTTGYTQEDYTMLGSDDFFYVGGSPSTADLPGSPVSNNFMGCLKEVVYKNNDIRLELSRLARIGDTKMKIYGEVVFKCENVATLDPINFETPEAYISLPKWNTKRMGSISFDFRTTEPNGLILFTHGKPQERKDARSQKNTKVDFFAVELLDGNLYLLLDMGSGTIKVKATQKKANDGEWYHVDIQRDGRSGTISVNSRRTPFTASGESEILDLEGDMYLGGLPENRAGLILPTELWTAMLNYGYVGCIRDLFIDGRSKNIRQLAEMQNAAGVKSSCSRMSAKQCDSYPCKNNAVCKDGWNRFICDCTGTGYWGRTCEREASILSYDGSMYMKIIMPMVMHTEAEDVSFRFMSQRAYGLLVATTSRDSADTLRLELDGGRVKLMVNLGKGPETLYAGQKLNDNEWHTVRVVRRGKSLKLTVDDDVAEGTMVGDHTRLEFHNIETGIMTEKRYISVVPSSFIGHLQSLMFNGLLYIDLCKNGDIDYCELKARFGLRNIIADPVTFKTKSSYLSLATLQAYTSMHLFFQFKTTSADGFILFNSGDGNDFIAVELVKGYIHYVFDLGNGPNVIKGNSDRPLNDNQWHNVVITRDNSNTHSLKVDTKVVTQVINGAKNLDLKGDLYMAGLAQGMYSNLPKLVASRDGFQGCLASVDLNGRLPDLINDALHRSGQIERGCEGPSTTCQEDSCANQGVCMQQWEGFTCDCSMTSYSGNQCNDPGATYIFGKSGGLILYTWPANDRPSTRSDRLAVGFSTTVKDGILVRIDSAPGLGDFLQLHIEQGKIGVVFNIGTVDISIKEERTPVNDGKYHVVRFTRNGGNATLQVDNWPVNEHYPTGNTDNERFQMVKQKIPFKYNRPVEEWLQEKGRQLTIFNTQAQIAIGGKDKGRLFQGQLSGLYYDGLKVLNMAAENNPNIKINGSVRLVGEVPSILGTTQTTSMPPEMSTTVMETTTTMATTTTRKNRSTASIQPTSDDLVSSAECSSDDEDFVECEPSTGRSGGELVIPLLVEDPLATPPIATRAPSITLPPTFRPLLTIIETTKDSLSMTSEAGLPCLSDQGSDGCDDDGLVISGYGSGETFDSNLPPTDDEDFYTTFSLVTDKSLSTSIFEGGYKAHAPKWESKDFRPNKVSETSRTTTTSLSPELIRFTASSSSGMVPKLPAGKMNNRDLKPQPDVVLLPLPTAYELDSTKLKNPLITSPMFRNVPTANPTEPGIRRVPGASEVIRESSSTTGMVVGIVAAAALCILILLYAMYKYRNRDEGSYQVDETRNYISNSAQSNGTLMKEKQQSSKGGHKKQKNKDKEYYV</sequence>
<dbReference type="InterPro" id="IPR013320">
    <property type="entry name" value="ConA-like_dom_sf"/>
</dbReference>
<keyword evidence="10 20" id="KW-1133">Transmembrane helix</keyword>
<evidence type="ECO:0000256" key="5">
    <source>
        <dbReference type="ARBA" id="ARBA00022729"/>
    </source>
</evidence>
<feature type="domain" description="Laminin G" evidence="21">
    <location>
        <begin position="256"/>
        <end position="438"/>
    </location>
</feature>
<evidence type="ECO:0000259" key="21">
    <source>
        <dbReference type="PROSITE" id="PS50025"/>
    </source>
</evidence>
<evidence type="ECO:0000256" key="6">
    <source>
        <dbReference type="ARBA" id="ARBA00022737"/>
    </source>
</evidence>
<comment type="subcellular location">
    <subcellularLocation>
        <location evidence="17">Presynaptic cell membrane</location>
        <topology evidence="17">Single-pass type I membrane protein</topology>
    </subcellularLocation>
</comment>
<proteinExistence type="inferred from homology"/>
<dbReference type="SMART" id="SM00294">
    <property type="entry name" value="4.1m"/>
    <property type="match status" value="1"/>
</dbReference>
<dbReference type="EMBL" id="AAGW02049125">
    <property type="status" value="NOT_ANNOTATED_CDS"/>
    <property type="molecule type" value="Genomic_DNA"/>
</dbReference>
<dbReference type="FunFam" id="2.60.120.200:FF:000007">
    <property type="entry name" value="neurexin-1 isoform X1"/>
    <property type="match status" value="1"/>
</dbReference>
<feature type="compositionally biased region" description="Polar residues" evidence="19">
    <location>
        <begin position="1322"/>
        <end position="1337"/>
    </location>
</feature>
<dbReference type="FunFam" id="2.10.25.10:FF:000029">
    <property type="entry name" value="neurexin-1 isoform X1"/>
    <property type="match status" value="1"/>
</dbReference>
<keyword evidence="5" id="KW-0732">Signal</keyword>
<dbReference type="Ensembl" id="ENSOCUT00000059455.1">
    <property type="protein sequence ID" value="ENSOCUP00000030702.1"/>
    <property type="gene ID" value="ENSOCUG00000029681.2"/>
</dbReference>
<feature type="domain" description="Laminin G" evidence="21">
    <location>
        <begin position="445"/>
        <end position="637"/>
    </location>
</feature>
<accession>A0A5F9CAA0</accession>
<dbReference type="PROSITE" id="PS00010">
    <property type="entry name" value="ASX_HYDROXYL"/>
    <property type="match status" value="1"/>
</dbReference>
<dbReference type="GO" id="GO:0098982">
    <property type="term" value="C:GABA-ergic synapse"/>
    <property type="evidence" value="ECO:0007669"/>
    <property type="project" value="Ensembl"/>
</dbReference>
<feature type="domain" description="EGF-like" evidence="22">
    <location>
        <begin position="198"/>
        <end position="235"/>
    </location>
</feature>
<dbReference type="Bgee" id="ENSOCUG00000029681">
    <property type="expression patterns" value="Expressed in frontal cortex and 13 other cell types or tissues"/>
</dbReference>
<keyword evidence="24" id="KW-1185">Reference proteome</keyword>
<dbReference type="FunFam" id="2.10.25.10:FF:000015">
    <property type="entry name" value="neurexin-1 isoform X1"/>
    <property type="match status" value="1"/>
</dbReference>
<dbReference type="InParanoid" id="A0A5F9CAA0"/>
<feature type="domain" description="Laminin G" evidence="21">
    <location>
        <begin position="27"/>
        <end position="202"/>
    </location>
</feature>
<dbReference type="GO" id="GO:0007269">
    <property type="term" value="P:neurotransmitter secretion"/>
    <property type="evidence" value="ECO:0007669"/>
    <property type="project" value="Ensembl"/>
</dbReference>
<dbReference type="PROSITE" id="PS50026">
    <property type="entry name" value="EGF_3"/>
    <property type="match status" value="3"/>
</dbReference>
<keyword evidence="11" id="KW-0770">Synapse</keyword>
<keyword evidence="14" id="KW-0325">Glycoprotein</keyword>
<dbReference type="FunCoup" id="A0A5F9CAA0">
    <property type="interactions" value="274"/>
</dbReference>
<dbReference type="EMBL" id="AAGW02049121">
    <property type="status" value="NOT_ANNOTATED_CDS"/>
    <property type="molecule type" value="Genomic_DNA"/>
</dbReference>
<feature type="domain" description="EGF-like" evidence="22">
    <location>
        <begin position="1038"/>
        <end position="1075"/>
    </location>
</feature>
<dbReference type="InterPro" id="IPR003585">
    <property type="entry name" value="Neurexin-like"/>
</dbReference>
<keyword evidence="3 20" id="KW-0812">Transmembrane</keyword>
<evidence type="ECO:0000256" key="15">
    <source>
        <dbReference type="ARBA" id="ARBA00023207"/>
    </source>
</evidence>
<dbReference type="SUPFAM" id="SSF49899">
    <property type="entry name" value="Concanavalin A-like lectins/glucanases"/>
    <property type="match status" value="6"/>
</dbReference>
<dbReference type="FunFam" id="2.60.120.200:FF:000004">
    <property type="entry name" value="neurexin-1 isoform X1"/>
    <property type="match status" value="1"/>
</dbReference>
<dbReference type="EMBL" id="AAGW02049120">
    <property type="status" value="NOT_ANNOTATED_CDS"/>
    <property type="molecule type" value="Genomic_DNA"/>
</dbReference>
<dbReference type="InterPro" id="IPR050372">
    <property type="entry name" value="Neurexin-related_CASP"/>
</dbReference>
<keyword evidence="13" id="KW-1015">Disulfide bond</keyword>
<dbReference type="Pfam" id="PF01034">
    <property type="entry name" value="Syndecan"/>
    <property type="match status" value="1"/>
</dbReference>
<dbReference type="EMBL" id="AAGW02049129">
    <property type="status" value="NOT_ANNOTATED_CDS"/>
    <property type="molecule type" value="Genomic_DNA"/>
</dbReference>
<evidence type="ECO:0000256" key="10">
    <source>
        <dbReference type="ARBA" id="ARBA00022989"/>
    </source>
</evidence>
<dbReference type="FunFam" id="2.60.120.200:FF:000005">
    <property type="entry name" value="neurexin-1 isoform X1"/>
    <property type="match status" value="1"/>
</dbReference>
<dbReference type="GO" id="GO:0007155">
    <property type="term" value="P:cell adhesion"/>
    <property type="evidence" value="ECO:0007669"/>
    <property type="project" value="UniProtKB-KW"/>
</dbReference>
<keyword evidence="2 18" id="KW-0245">EGF-like domain</keyword>
<keyword evidence="12 20" id="KW-0472">Membrane</keyword>
<feature type="region of interest" description="Disordered" evidence="19">
    <location>
        <begin position="1313"/>
        <end position="1337"/>
    </location>
</feature>
<dbReference type="CDD" id="cd00054">
    <property type="entry name" value="EGF_CA"/>
    <property type="match status" value="2"/>
</dbReference>
<evidence type="ECO:0000256" key="8">
    <source>
        <dbReference type="ARBA" id="ARBA00022889"/>
    </source>
</evidence>
<organism evidence="23 24">
    <name type="scientific">Oryctolagus cuniculus</name>
    <name type="common">Rabbit</name>
    <dbReference type="NCBI Taxonomy" id="9986"/>
    <lineage>
        <taxon>Eukaryota</taxon>
        <taxon>Metazoa</taxon>
        <taxon>Chordata</taxon>
        <taxon>Craniata</taxon>
        <taxon>Vertebrata</taxon>
        <taxon>Euteleostomi</taxon>
        <taxon>Mammalia</taxon>
        <taxon>Eutheria</taxon>
        <taxon>Euarchontoglires</taxon>
        <taxon>Glires</taxon>
        <taxon>Lagomorpha</taxon>
        <taxon>Leporidae</taxon>
        <taxon>Oryctolagus</taxon>
    </lineage>
</organism>
<evidence type="ECO:0000256" key="1">
    <source>
        <dbReference type="ARBA" id="ARBA00010241"/>
    </source>
</evidence>
<dbReference type="PROSITE" id="PS50025">
    <property type="entry name" value="LAM_G_DOMAIN"/>
    <property type="match status" value="6"/>
</dbReference>
<dbReference type="Pfam" id="PF02210">
    <property type="entry name" value="Laminin_G_2"/>
    <property type="match status" value="6"/>
</dbReference>
<protein>
    <submittedName>
        <fullName evidence="23">Neurexin 3</fullName>
    </submittedName>
</protein>
<dbReference type="InterPro" id="IPR000152">
    <property type="entry name" value="EGF-type_Asp/Asn_hydroxyl_site"/>
</dbReference>
<dbReference type="SMART" id="SM00282">
    <property type="entry name" value="LamG"/>
    <property type="match status" value="6"/>
</dbReference>
<dbReference type="EMBL" id="AAGW02049127">
    <property type="status" value="NOT_ANNOTATED_CDS"/>
    <property type="molecule type" value="Genomic_DNA"/>
</dbReference>
<dbReference type="EMBL" id="AAGW02049128">
    <property type="status" value="NOT_ANNOTATED_CDS"/>
    <property type="molecule type" value="Genomic_DNA"/>
</dbReference>
<evidence type="ECO:0000256" key="20">
    <source>
        <dbReference type="SAM" id="Phobius"/>
    </source>
</evidence>
<evidence type="ECO:0000256" key="11">
    <source>
        <dbReference type="ARBA" id="ARBA00023018"/>
    </source>
</evidence>
<dbReference type="CDD" id="cd00110">
    <property type="entry name" value="LamG"/>
    <property type="match status" value="6"/>
</dbReference>
<dbReference type="PANTHER" id="PTHR15036">
    <property type="entry name" value="PIKACHURIN-LIKE PROTEIN"/>
    <property type="match status" value="1"/>
</dbReference>
<evidence type="ECO:0000256" key="4">
    <source>
        <dbReference type="ARBA" id="ARBA00022723"/>
    </source>
</evidence>
<feature type="region of interest" description="Disordered" evidence="19">
    <location>
        <begin position="1632"/>
        <end position="1664"/>
    </location>
</feature>
<name>A0A5F9CAA0_RABIT</name>
<keyword evidence="15" id="KW-0357">Heparan sulfate</keyword>
<dbReference type="GO" id="GO:0099550">
    <property type="term" value="P:trans-synaptic signaling, modulating synaptic transmission"/>
    <property type="evidence" value="ECO:0007669"/>
    <property type="project" value="Ensembl"/>
</dbReference>
<evidence type="ECO:0000313" key="23">
    <source>
        <dbReference type="Ensembl" id="ENSOCUP00000030702.1"/>
    </source>
</evidence>
<reference evidence="23 24" key="1">
    <citation type="journal article" date="2011" name="Nature">
        <title>A high-resolution map of human evolutionary constraint using 29 mammals.</title>
        <authorList>
            <person name="Lindblad-Toh K."/>
            <person name="Garber M."/>
            <person name="Zuk O."/>
            <person name="Lin M.F."/>
            <person name="Parker B.J."/>
            <person name="Washietl S."/>
            <person name="Kheradpour P."/>
            <person name="Ernst J."/>
            <person name="Jordan G."/>
            <person name="Mauceli E."/>
            <person name="Ward L.D."/>
            <person name="Lowe C.B."/>
            <person name="Holloway A.K."/>
            <person name="Clamp M."/>
            <person name="Gnerre S."/>
            <person name="Alfoldi J."/>
            <person name="Beal K."/>
            <person name="Chang J."/>
            <person name="Clawson H."/>
            <person name="Cuff J."/>
            <person name="Di Palma F."/>
            <person name="Fitzgerald S."/>
            <person name="Flicek P."/>
            <person name="Guttman M."/>
            <person name="Hubisz M.J."/>
            <person name="Jaffe D.B."/>
            <person name="Jungreis I."/>
            <person name="Kent W.J."/>
            <person name="Kostka D."/>
            <person name="Lara M."/>
            <person name="Martins A.L."/>
            <person name="Massingham T."/>
            <person name="Moltke I."/>
            <person name="Raney B.J."/>
            <person name="Rasmussen M.D."/>
            <person name="Robinson J."/>
            <person name="Stark A."/>
            <person name="Vilella A.J."/>
            <person name="Wen J."/>
            <person name="Xie X."/>
            <person name="Zody M.C."/>
            <person name="Baldwin J."/>
            <person name="Bloom T."/>
            <person name="Chin C.W."/>
            <person name="Heiman D."/>
            <person name="Nicol R."/>
            <person name="Nusbaum C."/>
            <person name="Young S."/>
            <person name="Wilkinson J."/>
            <person name="Worley K.C."/>
            <person name="Kovar C.L."/>
            <person name="Muzny D.M."/>
            <person name="Gibbs R.A."/>
            <person name="Cree A."/>
            <person name="Dihn H.H."/>
            <person name="Fowler G."/>
            <person name="Jhangiani S."/>
            <person name="Joshi V."/>
            <person name="Lee S."/>
            <person name="Lewis L.R."/>
            <person name="Nazareth L.V."/>
            <person name="Okwuonu G."/>
            <person name="Santibanez J."/>
            <person name="Warren W.C."/>
            <person name="Mardis E.R."/>
            <person name="Weinstock G.M."/>
            <person name="Wilson R.K."/>
            <person name="Delehaunty K."/>
            <person name="Dooling D."/>
            <person name="Fronik C."/>
            <person name="Fulton L."/>
            <person name="Fulton B."/>
            <person name="Graves T."/>
            <person name="Minx P."/>
            <person name="Sodergren E."/>
            <person name="Birney E."/>
            <person name="Margulies E.H."/>
            <person name="Herrero J."/>
            <person name="Green E.D."/>
            <person name="Haussler D."/>
            <person name="Siepel A."/>
            <person name="Goldman N."/>
            <person name="Pollard K.S."/>
            <person name="Pedersen J.S."/>
            <person name="Lander E.S."/>
            <person name="Kellis M."/>
        </authorList>
    </citation>
    <scope>NUCLEOTIDE SEQUENCE [LARGE SCALE GENOMIC DNA]</scope>
    <source>
        <strain evidence="23 24">Thorbecke inbred</strain>
    </source>
</reference>
<reference evidence="23" key="3">
    <citation type="submission" date="2025-09" db="UniProtKB">
        <authorList>
            <consortium name="Ensembl"/>
        </authorList>
    </citation>
    <scope>IDENTIFICATION</scope>
    <source>
        <strain evidence="23">Thorbecke</strain>
    </source>
</reference>
<evidence type="ECO:0000256" key="2">
    <source>
        <dbReference type="ARBA" id="ARBA00022536"/>
    </source>
</evidence>
<dbReference type="Gene3D" id="2.60.120.200">
    <property type="match status" value="6"/>
</dbReference>
<evidence type="ECO:0000256" key="16">
    <source>
        <dbReference type="ARBA" id="ARBA00023273"/>
    </source>
</evidence>